<feature type="transmembrane region" description="Helical" evidence="1">
    <location>
        <begin position="247"/>
        <end position="266"/>
    </location>
</feature>
<feature type="transmembrane region" description="Helical" evidence="1">
    <location>
        <begin position="139"/>
        <end position="159"/>
    </location>
</feature>
<reference evidence="2 3" key="1">
    <citation type="journal article" date="2018" name="Sci. Rep.">
        <title>Comparative genomics provides insights into the lifestyle and reveals functional heterogeneity of dark septate endophytic fungi.</title>
        <authorList>
            <person name="Knapp D.G."/>
            <person name="Nemeth J.B."/>
            <person name="Barry K."/>
            <person name="Hainaut M."/>
            <person name="Henrissat B."/>
            <person name="Johnson J."/>
            <person name="Kuo A."/>
            <person name="Lim J.H.P."/>
            <person name="Lipzen A."/>
            <person name="Nolan M."/>
            <person name="Ohm R.A."/>
            <person name="Tamas L."/>
            <person name="Grigoriev I.V."/>
            <person name="Spatafora J.W."/>
            <person name="Nagy L.G."/>
            <person name="Kovacs G.M."/>
        </authorList>
    </citation>
    <scope>NUCLEOTIDE SEQUENCE [LARGE SCALE GENOMIC DNA]</scope>
    <source>
        <strain evidence="2 3">DSE2036</strain>
    </source>
</reference>
<feature type="transmembrane region" description="Helical" evidence="1">
    <location>
        <begin position="286"/>
        <end position="307"/>
    </location>
</feature>
<dbReference type="GO" id="GO:0016020">
    <property type="term" value="C:membrane"/>
    <property type="evidence" value="ECO:0007669"/>
    <property type="project" value="TreeGrafter"/>
</dbReference>
<organism evidence="2 3">
    <name type="scientific">Periconia macrospinosa</name>
    <dbReference type="NCBI Taxonomy" id="97972"/>
    <lineage>
        <taxon>Eukaryota</taxon>
        <taxon>Fungi</taxon>
        <taxon>Dikarya</taxon>
        <taxon>Ascomycota</taxon>
        <taxon>Pezizomycotina</taxon>
        <taxon>Dothideomycetes</taxon>
        <taxon>Pleosporomycetidae</taxon>
        <taxon>Pleosporales</taxon>
        <taxon>Massarineae</taxon>
        <taxon>Periconiaceae</taxon>
        <taxon>Periconia</taxon>
    </lineage>
</organism>
<evidence type="ECO:0000313" key="2">
    <source>
        <dbReference type="EMBL" id="PVI05152.1"/>
    </source>
</evidence>
<sequence length="338" mass="36579">MALQTLLRATAFRSPLLRTLVPTVALAYGIQTAVAIPSIAAETERFYDLSGSLTYLSCTALSLALPYLRARSAGQFAGGLAEYLSAPAPGQGGWWWRQVVLSAGVGIWATRLGSFLFARITSDGHDSRFDKIRSAPSKFSIAFFAQATWVSLCLLPVILTNSLPRSAFALSRLANVAPKGTGAIPQPVSAGPYWTDILGVGLFIFGFVFEVIADRQKSKWSQEKKEKKHSEEFLTRGLWSKSRHPNYFGEITLWTGIAVAAGGLLVRNPAQAGLGLGGSLLAKAGVLGLCAASPAFVTFLLTKVSGIPLSETKYDKKYGERKDYQKWKNETPVLVPKF</sequence>
<evidence type="ECO:0000256" key="1">
    <source>
        <dbReference type="SAM" id="Phobius"/>
    </source>
</evidence>
<keyword evidence="1" id="KW-1133">Transmembrane helix</keyword>
<dbReference type="PANTHER" id="PTHR32251:SF17">
    <property type="entry name" value="STEROID 5-ALPHA REDUCTASE C-TERMINAL DOMAIN-CONTAINING PROTEIN"/>
    <property type="match status" value="1"/>
</dbReference>
<keyword evidence="1" id="KW-0472">Membrane</keyword>
<dbReference type="PROSITE" id="PS50244">
    <property type="entry name" value="S5A_REDUCTASE"/>
    <property type="match status" value="1"/>
</dbReference>
<feature type="transmembrane region" description="Helical" evidence="1">
    <location>
        <begin position="193"/>
        <end position="213"/>
    </location>
</feature>
<feature type="transmembrane region" description="Helical" evidence="1">
    <location>
        <begin position="94"/>
        <end position="118"/>
    </location>
</feature>
<proteinExistence type="predicted"/>
<dbReference type="Gene3D" id="1.20.120.1630">
    <property type="match status" value="1"/>
</dbReference>
<dbReference type="Proteomes" id="UP000244855">
    <property type="component" value="Unassembled WGS sequence"/>
</dbReference>
<gene>
    <name evidence="2" type="ORF">DM02DRAFT_611007</name>
</gene>
<dbReference type="InterPro" id="IPR010721">
    <property type="entry name" value="UstE-like"/>
</dbReference>
<dbReference type="OrthoDB" id="201504at2759"/>
<accession>A0A2V1E4S2</accession>
<name>A0A2V1E4S2_9PLEO</name>
<dbReference type="PANTHER" id="PTHR32251">
    <property type="entry name" value="3-OXO-5-ALPHA-STEROID 4-DEHYDROGENASE"/>
    <property type="match status" value="1"/>
</dbReference>
<dbReference type="EMBL" id="KZ805316">
    <property type="protein sequence ID" value="PVI05152.1"/>
    <property type="molecule type" value="Genomic_DNA"/>
</dbReference>
<protein>
    <submittedName>
        <fullName evidence="2">DUF1295-domain-containing protein</fullName>
    </submittedName>
</protein>
<feature type="transmembrane region" description="Helical" evidence="1">
    <location>
        <begin position="20"/>
        <end position="41"/>
    </location>
</feature>
<dbReference type="Pfam" id="PF06966">
    <property type="entry name" value="DUF1295"/>
    <property type="match status" value="3"/>
</dbReference>
<evidence type="ECO:0000313" key="3">
    <source>
        <dbReference type="Proteomes" id="UP000244855"/>
    </source>
</evidence>
<keyword evidence="3" id="KW-1185">Reference proteome</keyword>
<keyword evidence="1" id="KW-0812">Transmembrane</keyword>
<dbReference type="AlphaFoldDB" id="A0A2V1E4S2"/>